<protein>
    <recommendedName>
        <fullName evidence="3">Type VI secretion, VasB, ImpH, VC_A0111</fullName>
    </recommendedName>
</protein>
<dbReference type="Proteomes" id="UP000589738">
    <property type="component" value="Unassembled WGS sequence"/>
</dbReference>
<dbReference type="InterPro" id="IPR010732">
    <property type="entry name" value="T6SS_TssG-like"/>
</dbReference>
<reference evidence="1 2" key="1">
    <citation type="submission" date="2020-08" db="EMBL/GenBank/DDBJ databases">
        <title>Functional genomics of gut bacteria from endangered species of beetles.</title>
        <authorList>
            <person name="Carlos-Shanley C."/>
        </authorList>
    </citation>
    <scope>NUCLEOTIDE SEQUENCE [LARGE SCALE GENOMIC DNA]</scope>
    <source>
        <strain evidence="1 2">S00136</strain>
    </source>
</reference>
<dbReference type="EMBL" id="JACHLC010000001">
    <property type="protein sequence ID" value="MBB6370047.1"/>
    <property type="molecule type" value="Genomic_DNA"/>
</dbReference>
<organism evidence="1 2">
    <name type="scientific">Chryseobacterium shigense</name>
    <dbReference type="NCBI Taxonomy" id="297244"/>
    <lineage>
        <taxon>Bacteria</taxon>
        <taxon>Pseudomonadati</taxon>
        <taxon>Bacteroidota</taxon>
        <taxon>Flavobacteriia</taxon>
        <taxon>Flavobacteriales</taxon>
        <taxon>Weeksellaceae</taxon>
        <taxon>Chryseobacterium group</taxon>
        <taxon>Chryseobacterium</taxon>
    </lineage>
</organism>
<gene>
    <name evidence="1" type="ORF">HNP36_001100</name>
</gene>
<proteinExistence type="predicted"/>
<comment type="caution">
    <text evidence="1">The sequence shown here is derived from an EMBL/GenBank/DDBJ whole genome shotgun (WGS) entry which is preliminary data.</text>
</comment>
<dbReference type="AlphaFoldDB" id="A0A841N0V2"/>
<name>A0A841N0V2_9FLAO</name>
<evidence type="ECO:0000313" key="2">
    <source>
        <dbReference type="Proteomes" id="UP000589738"/>
    </source>
</evidence>
<dbReference type="RefSeq" id="WP_228456255.1">
    <property type="nucleotide sequence ID" value="NZ_JACHLC010000001.1"/>
</dbReference>
<keyword evidence="2" id="KW-1185">Reference proteome</keyword>
<evidence type="ECO:0008006" key="3">
    <source>
        <dbReference type="Google" id="ProtNLM"/>
    </source>
</evidence>
<evidence type="ECO:0000313" key="1">
    <source>
        <dbReference type="EMBL" id="MBB6370047.1"/>
    </source>
</evidence>
<dbReference type="Pfam" id="PF06996">
    <property type="entry name" value="T6SS_TssG"/>
    <property type="match status" value="1"/>
</dbReference>
<accession>A0A841N0V2</accession>
<sequence length="312" mass="36425">MMGHINYIADVIRTLEHDVRAEVIINNLQENNDITDEQYVIRKEGQFSRAYRFDVLDSKIVDYNYDSTQILSLDLSRDSMYDMLPEGTTHASKNDTPEKDVDVMIREYNNQKKQQKSARIFFQPFENEIFRYGVSTENFENEFLYGLNGSSAPEMFYDFWNIDRDFPPLLVSKFIRLLPFAYKIVGNIPLATHILSVLLEEPVVVNDRDYQEYADESQGISLGETRLGLDSITGTRYDDYSRHLDVKIGPLEKSSFTDFIHDGNKKKFTEMFYEHFFPLEVEIKTIILLPKNKQNFEFNNTEAPVLGYNTSI</sequence>